<feature type="compositionally biased region" description="Basic residues" evidence="1">
    <location>
        <begin position="99"/>
        <end position="115"/>
    </location>
</feature>
<gene>
    <name evidence="2" type="ORF">RFI_05169</name>
</gene>
<feature type="non-terminal residue" evidence="2">
    <location>
        <position position="1"/>
    </location>
</feature>
<feature type="compositionally biased region" description="Basic residues" evidence="1">
    <location>
        <begin position="1"/>
        <end position="13"/>
    </location>
</feature>
<feature type="compositionally biased region" description="Low complexity" evidence="1">
    <location>
        <begin position="30"/>
        <end position="62"/>
    </location>
</feature>
<sequence>KRKKKKKKKKKKNNNNNDNKKRHSHIHTQSSSSNSSSASALSSSVPSGSSASSAPSASSSSSADEEGTVNELNSPTAGPNEGTQEKTKAEKAVAPSHSKAGKNSKKTRRASRHNKDRNSDSDSYSNDGDDDSDDEKQAQHKKRKDDDKHVNGNANIGKKKDDLITQKSFPMTKAETQQQQMQMQMQVQVQQQVEQQVQQQVQAEIQAQIQELEERRDSKYFRRKSLSHSILLEQRRQSLLVSTPTETKDKDKDKDKDNDKDKDKNKEGTDIPPGTQPNEAKRISKVTEITERFEKMQLVNRQTSHSPSKRAGKDDPPLISPNDSHSNTTDFTRILFVWLCNRTKINVKTSTPAQQQQQQQSKLPSLRPKKSDNTAPSSPNAASDRPLLPMLDPYNNSNTLSQQSRSRRATRKHNGMSHCTHTHTHTHTPITCIALLDLFVFV</sequence>
<feature type="compositionally biased region" description="Basic and acidic residues" evidence="1">
    <location>
        <begin position="246"/>
        <end position="269"/>
    </location>
</feature>
<reference evidence="2 3" key="1">
    <citation type="journal article" date="2013" name="Curr. Biol.">
        <title>The Genome of the Foraminiferan Reticulomyxa filosa.</title>
        <authorList>
            <person name="Glockner G."/>
            <person name="Hulsmann N."/>
            <person name="Schleicher M."/>
            <person name="Noegel A.A."/>
            <person name="Eichinger L."/>
            <person name="Gallinger C."/>
            <person name="Pawlowski J."/>
            <person name="Sierra R."/>
            <person name="Euteneuer U."/>
            <person name="Pillet L."/>
            <person name="Moustafa A."/>
            <person name="Platzer M."/>
            <person name="Groth M."/>
            <person name="Szafranski K."/>
            <person name="Schliwa M."/>
        </authorList>
    </citation>
    <scope>NUCLEOTIDE SEQUENCE [LARGE SCALE GENOMIC DNA]</scope>
</reference>
<organism evidence="2 3">
    <name type="scientific">Reticulomyxa filosa</name>
    <dbReference type="NCBI Taxonomy" id="46433"/>
    <lineage>
        <taxon>Eukaryota</taxon>
        <taxon>Sar</taxon>
        <taxon>Rhizaria</taxon>
        <taxon>Retaria</taxon>
        <taxon>Foraminifera</taxon>
        <taxon>Monothalamids</taxon>
        <taxon>Reticulomyxidae</taxon>
        <taxon>Reticulomyxa</taxon>
    </lineage>
</organism>
<accession>X6P309</accession>
<protein>
    <submittedName>
        <fullName evidence="2">Uncharacterized protein</fullName>
    </submittedName>
</protein>
<feature type="compositionally biased region" description="Low complexity" evidence="1">
    <location>
        <begin position="177"/>
        <end position="199"/>
    </location>
</feature>
<dbReference type="Proteomes" id="UP000023152">
    <property type="component" value="Unassembled WGS sequence"/>
</dbReference>
<comment type="caution">
    <text evidence="2">The sequence shown here is derived from an EMBL/GenBank/DDBJ whole genome shotgun (WGS) entry which is preliminary data.</text>
</comment>
<name>X6P309_RETFI</name>
<evidence type="ECO:0000313" key="2">
    <source>
        <dbReference type="EMBL" id="ETO31947.1"/>
    </source>
</evidence>
<feature type="region of interest" description="Disordered" evidence="1">
    <location>
        <begin position="213"/>
        <end position="327"/>
    </location>
</feature>
<feature type="compositionally biased region" description="Polar residues" evidence="1">
    <location>
        <begin position="394"/>
        <end position="404"/>
    </location>
</feature>
<dbReference type="AlphaFoldDB" id="X6P309"/>
<dbReference type="EMBL" id="ASPP01004584">
    <property type="protein sequence ID" value="ETO31947.1"/>
    <property type="molecule type" value="Genomic_DNA"/>
</dbReference>
<evidence type="ECO:0000256" key="1">
    <source>
        <dbReference type="SAM" id="MobiDB-lite"/>
    </source>
</evidence>
<feature type="region of interest" description="Disordered" evidence="1">
    <location>
        <begin position="348"/>
        <end position="421"/>
    </location>
</feature>
<feature type="compositionally biased region" description="Basic residues" evidence="1">
    <location>
        <begin position="405"/>
        <end position="421"/>
    </location>
</feature>
<proteinExistence type="predicted"/>
<feature type="region of interest" description="Disordered" evidence="1">
    <location>
        <begin position="1"/>
        <end position="199"/>
    </location>
</feature>
<keyword evidence="3" id="KW-1185">Reference proteome</keyword>
<evidence type="ECO:0000313" key="3">
    <source>
        <dbReference type="Proteomes" id="UP000023152"/>
    </source>
</evidence>